<feature type="region of interest" description="Disordered" evidence="1">
    <location>
        <begin position="169"/>
        <end position="188"/>
    </location>
</feature>
<accession>A0AAD1UJG9</accession>
<dbReference type="EMBL" id="CAMPGE010011691">
    <property type="protein sequence ID" value="CAI2370508.1"/>
    <property type="molecule type" value="Genomic_DNA"/>
</dbReference>
<sequence>MSQEVVSPVKKFYERLHKAKLVQKKRQIFGKMKTSLKPTKIIITRKKKSVKANKSPKINHKSLWLGKKERGRKLTIPNFRETTTEEGSPFSRQEVSTPVNIRAEISLPKSTFSTPNLKGRKTCTPANLRLPRTFKLPPKPSRRISKSRQHSNKLRLIIKKADEYLKQSKLERSGSQMKPELPIPKKNSKRSLWIQNCDKSKDIRNRKLMTLYSSTTLNMDIPKGESFKTTQDTFLKNSSFSRLAFNKKDNDKSESFESQSSNEETEKKDNSSNMPFRYDRREVLETNTRKSLWTKNIVCNIMNHKKLSTVIHLKS</sequence>
<feature type="compositionally biased region" description="Basic residues" evidence="1">
    <location>
        <begin position="140"/>
        <end position="151"/>
    </location>
</feature>
<keyword evidence="3" id="KW-1185">Reference proteome</keyword>
<evidence type="ECO:0000313" key="3">
    <source>
        <dbReference type="Proteomes" id="UP001295684"/>
    </source>
</evidence>
<dbReference type="Proteomes" id="UP001295684">
    <property type="component" value="Unassembled WGS sequence"/>
</dbReference>
<feature type="region of interest" description="Disordered" evidence="1">
    <location>
        <begin position="251"/>
        <end position="274"/>
    </location>
</feature>
<gene>
    <name evidence="2" type="ORF">ECRASSUSDP1_LOCUS11821</name>
</gene>
<evidence type="ECO:0000313" key="2">
    <source>
        <dbReference type="EMBL" id="CAI2370508.1"/>
    </source>
</evidence>
<evidence type="ECO:0000256" key="1">
    <source>
        <dbReference type="SAM" id="MobiDB-lite"/>
    </source>
</evidence>
<proteinExistence type="predicted"/>
<reference evidence="2" key="1">
    <citation type="submission" date="2023-07" db="EMBL/GenBank/DDBJ databases">
        <authorList>
            <consortium name="AG Swart"/>
            <person name="Singh M."/>
            <person name="Singh A."/>
            <person name="Seah K."/>
            <person name="Emmerich C."/>
        </authorList>
    </citation>
    <scope>NUCLEOTIDE SEQUENCE</scope>
    <source>
        <strain evidence="2">DP1</strain>
    </source>
</reference>
<organism evidence="2 3">
    <name type="scientific">Euplotes crassus</name>
    <dbReference type="NCBI Taxonomy" id="5936"/>
    <lineage>
        <taxon>Eukaryota</taxon>
        <taxon>Sar</taxon>
        <taxon>Alveolata</taxon>
        <taxon>Ciliophora</taxon>
        <taxon>Intramacronucleata</taxon>
        <taxon>Spirotrichea</taxon>
        <taxon>Hypotrichia</taxon>
        <taxon>Euplotida</taxon>
        <taxon>Euplotidae</taxon>
        <taxon>Moneuplotes</taxon>
    </lineage>
</organism>
<dbReference type="AlphaFoldDB" id="A0AAD1UJG9"/>
<name>A0AAD1UJG9_EUPCR</name>
<feature type="region of interest" description="Disordered" evidence="1">
    <location>
        <begin position="132"/>
        <end position="151"/>
    </location>
</feature>
<protein>
    <submittedName>
        <fullName evidence="2">Uncharacterized protein</fullName>
    </submittedName>
</protein>
<comment type="caution">
    <text evidence="2">The sequence shown here is derived from an EMBL/GenBank/DDBJ whole genome shotgun (WGS) entry which is preliminary data.</text>
</comment>